<dbReference type="GO" id="GO:0005829">
    <property type="term" value="C:cytosol"/>
    <property type="evidence" value="ECO:0007669"/>
    <property type="project" value="TreeGrafter"/>
</dbReference>
<organism evidence="3 4">
    <name type="scientific">Rhizorhabdus dicambivorans</name>
    <dbReference type="NCBI Taxonomy" id="1850238"/>
    <lineage>
        <taxon>Bacteria</taxon>
        <taxon>Pseudomonadati</taxon>
        <taxon>Pseudomonadota</taxon>
        <taxon>Alphaproteobacteria</taxon>
        <taxon>Sphingomonadales</taxon>
        <taxon>Sphingomonadaceae</taxon>
        <taxon>Rhizorhabdus</taxon>
    </lineage>
</organism>
<protein>
    <submittedName>
        <fullName evidence="3">Aldo/keto reductase</fullName>
    </submittedName>
</protein>
<dbReference type="OrthoDB" id="7181835at2"/>
<keyword evidence="1" id="KW-0560">Oxidoreductase</keyword>
<feature type="domain" description="NADP-dependent oxidoreductase" evidence="2">
    <location>
        <begin position="17"/>
        <end position="314"/>
    </location>
</feature>
<dbReference type="PANTHER" id="PTHR43364">
    <property type="entry name" value="NADH-SPECIFIC METHYLGLYOXAL REDUCTASE-RELATED"/>
    <property type="match status" value="1"/>
</dbReference>
<keyword evidence="4" id="KW-1185">Reference proteome</keyword>
<evidence type="ECO:0000259" key="2">
    <source>
        <dbReference type="Pfam" id="PF00248"/>
    </source>
</evidence>
<evidence type="ECO:0000313" key="3">
    <source>
        <dbReference type="EMBL" id="PCE40544.1"/>
    </source>
</evidence>
<accession>A0A2A4FS69</accession>
<dbReference type="PRINTS" id="PR00069">
    <property type="entry name" value="ALDKETRDTASE"/>
</dbReference>
<dbReference type="InterPro" id="IPR020471">
    <property type="entry name" value="AKR"/>
</dbReference>
<dbReference type="Gene3D" id="3.20.20.100">
    <property type="entry name" value="NADP-dependent oxidoreductase domain"/>
    <property type="match status" value="1"/>
</dbReference>
<dbReference type="RefSeq" id="WP_066967558.1">
    <property type="nucleotide sequence ID" value="NZ_CP023449.1"/>
</dbReference>
<sequence>MQRSRLGGSDLEVSRFSLGTMTFGNRGPAGIACVDRAGADQLVGTAIDAGINLFDTADVYNAGESETLLGEVLGARRKDVLIATKVGLRVSRSPEDQGLSARHIAASIDRSLARLGTDHVDLYLAHRIDPSVPLEETLAAFDAVVRSGKARHIGCSNWPAWLTAKAIMMQRANGWAPFVTGQVYYSLLDRDVEQEIVPCAVDHDVGLMIWSALAMGRLTGKYAPSAAPTEGRLAAFKTFLRHHENREGAVLAALRAIAEARGKTPAAIALAWTAARPTVSTVLLGVRTIDQLRDNLSAADLLLSDDEMARLDAASARPPLYPTSAIAEVLDADSFARFTTGRPASFGGG</sequence>
<name>A0A2A4FS69_9SPHN</name>
<dbReference type="EMBL" id="NWUF01000026">
    <property type="protein sequence ID" value="PCE40544.1"/>
    <property type="molecule type" value="Genomic_DNA"/>
</dbReference>
<dbReference type="InterPro" id="IPR050523">
    <property type="entry name" value="AKR_Detox_Biosynth"/>
</dbReference>
<dbReference type="GO" id="GO:0016491">
    <property type="term" value="F:oxidoreductase activity"/>
    <property type="evidence" value="ECO:0007669"/>
    <property type="project" value="UniProtKB-KW"/>
</dbReference>
<dbReference type="AlphaFoldDB" id="A0A2A4FS69"/>
<dbReference type="Pfam" id="PF00248">
    <property type="entry name" value="Aldo_ket_red"/>
    <property type="match status" value="1"/>
</dbReference>
<dbReference type="PANTHER" id="PTHR43364:SF18">
    <property type="entry name" value="OXIDOREDUCTASE"/>
    <property type="match status" value="1"/>
</dbReference>
<evidence type="ECO:0000313" key="4">
    <source>
        <dbReference type="Proteomes" id="UP000218934"/>
    </source>
</evidence>
<dbReference type="FunFam" id="3.20.20.100:FF:000004">
    <property type="entry name" value="Oxidoreductase, aldo/keto reductase"/>
    <property type="match status" value="1"/>
</dbReference>
<dbReference type="InterPro" id="IPR036812">
    <property type="entry name" value="NAD(P)_OxRdtase_dom_sf"/>
</dbReference>
<dbReference type="Proteomes" id="UP000218934">
    <property type="component" value="Unassembled WGS sequence"/>
</dbReference>
<gene>
    <name evidence="3" type="ORF">COO09_19660</name>
</gene>
<proteinExistence type="predicted"/>
<dbReference type="SUPFAM" id="SSF51430">
    <property type="entry name" value="NAD(P)-linked oxidoreductase"/>
    <property type="match status" value="1"/>
</dbReference>
<evidence type="ECO:0000256" key="1">
    <source>
        <dbReference type="ARBA" id="ARBA00023002"/>
    </source>
</evidence>
<reference evidence="3 4" key="1">
    <citation type="submission" date="2017-09" db="EMBL/GenBank/DDBJ databases">
        <title>The Catabolism of 3,6-Dichlorosalicylic acid is Initiated by the Cytochrome P450 Monooxygenase DsmABC in Rhizorhabdus dicambivorans Ndbn-20.</title>
        <authorList>
            <person name="Na L."/>
        </authorList>
    </citation>
    <scope>NUCLEOTIDE SEQUENCE [LARGE SCALE GENOMIC DNA]</scope>
    <source>
        <strain evidence="3 4">Ndbn-20m</strain>
    </source>
</reference>
<dbReference type="KEGG" id="rdi:CMV14_07465"/>
<dbReference type="InterPro" id="IPR023210">
    <property type="entry name" value="NADP_OxRdtase_dom"/>
</dbReference>
<comment type="caution">
    <text evidence="3">The sequence shown here is derived from an EMBL/GenBank/DDBJ whole genome shotgun (WGS) entry which is preliminary data.</text>
</comment>